<gene>
    <name evidence="2" type="ORF">T05_14551</name>
    <name evidence="1" type="ORF">T05_6874</name>
</gene>
<name>A0A0V0T981_9BILA</name>
<comment type="caution">
    <text evidence="1">The sequence shown here is derived from an EMBL/GenBank/DDBJ whole genome shotgun (WGS) entry which is preliminary data.</text>
</comment>
<proteinExistence type="predicted"/>
<accession>A0A0V0T981</accession>
<evidence type="ECO:0000313" key="3">
    <source>
        <dbReference type="Proteomes" id="UP000055048"/>
    </source>
</evidence>
<evidence type="ECO:0000313" key="1">
    <source>
        <dbReference type="EMBL" id="KRX35506.1"/>
    </source>
</evidence>
<dbReference type="EMBL" id="JYDJ01000434">
    <property type="protein sequence ID" value="KRX35506.1"/>
    <property type="molecule type" value="Genomic_DNA"/>
</dbReference>
<evidence type="ECO:0000313" key="2">
    <source>
        <dbReference type="EMBL" id="KRX37299.1"/>
    </source>
</evidence>
<keyword evidence="3" id="KW-1185">Reference proteome</keyword>
<protein>
    <submittedName>
        <fullName evidence="1">Uncharacterized protein</fullName>
    </submittedName>
</protein>
<dbReference type="EMBL" id="JYDJ01000316">
    <property type="protein sequence ID" value="KRX37299.1"/>
    <property type="molecule type" value="Genomic_DNA"/>
</dbReference>
<dbReference type="Proteomes" id="UP000055048">
    <property type="component" value="Unassembled WGS sequence"/>
</dbReference>
<sequence length="74" mass="8318">MSLTDKDSANNCICLNNEVEKKRATVSGYILEDQMRITVVRWLVVAKKCCVPYLSCDYDNVTGKAQTQKKGELS</sequence>
<reference evidence="1 3" key="1">
    <citation type="submission" date="2015-01" db="EMBL/GenBank/DDBJ databases">
        <title>Evolution of Trichinella species and genotypes.</title>
        <authorList>
            <person name="Korhonen P.K."/>
            <person name="Edoardo P."/>
            <person name="Giuseppe L.R."/>
            <person name="Gasser R.B."/>
        </authorList>
    </citation>
    <scope>NUCLEOTIDE SEQUENCE [LARGE SCALE GENOMIC DNA]</scope>
    <source>
        <strain evidence="1">ISS417</strain>
    </source>
</reference>
<organism evidence="1 3">
    <name type="scientific">Trichinella murrelli</name>
    <dbReference type="NCBI Taxonomy" id="144512"/>
    <lineage>
        <taxon>Eukaryota</taxon>
        <taxon>Metazoa</taxon>
        <taxon>Ecdysozoa</taxon>
        <taxon>Nematoda</taxon>
        <taxon>Enoplea</taxon>
        <taxon>Dorylaimia</taxon>
        <taxon>Trichinellida</taxon>
        <taxon>Trichinellidae</taxon>
        <taxon>Trichinella</taxon>
    </lineage>
</organism>
<dbReference type="AlphaFoldDB" id="A0A0V0T981"/>